<dbReference type="InterPro" id="IPR014966">
    <property type="entry name" value="FRG-dom"/>
</dbReference>
<name>A0ABN2KDI7_9MICC</name>
<keyword evidence="4" id="KW-1185">Reference proteome</keyword>
<comment type="caution">
    <text evidence="3">The sequence shown here is derived from an EMBL/GenBank/DDBJ whole genome shotgun (WGS) entry which is preliminary data.</text>
</comment>
<dbReference type="RefSeq" id="WP_344120456.1">
    <property type="nucleotide sequence ID" value="NZ_BAAAOA010000012.1"/>
</dbReference>
<gene>
    <name evidence="3" type="ORF">GCM10009767_10590</name>
</gene>
<accession>A0ABN2KDI7</accession>
<organism evidence="3 4">
    <name type="scientific">Kocuria aegyptia</name>
    <dbReference type="NCBI Taxonomy" id="330943"/>
    <lineage>
        <taxon>Bacteria</taxon>
        <taxon>Bacillati</taxon>
        <taxon>Actinomycetota</taxon>
        <taxon>Actinomycetes</taxon>
        <taxon>Micrococcales</taxon>
        <taxon>Micrococcaceae</taxon>
        <taxon>Kocuria</taxon>
    </lineage>
</organism>
<evidence type="ECO:0000313" key="4">
    <source>
        <dbReference type="Proteomes" id="UP001501204"/>
    </source>
</evidence>
<dbReference type="Proteomes" id="UP001501204">
    <property type="component" value="Unassembled WGS sequence"/>
</dbReference>
<feature type="region of interest" description="Disordered" evidence="1">
    <location>
        <begin position="277"/>
        <end position="310"/>
    </location>
</feature>
<evidence type="ECO:0000256" key="1">
    <source>
        <dbReference type="SAM" id="MobiDB-lite"/>
    </source>
</evidence>
<proteinExistence type="predicted"/>
<feature type="domain" description="FRG" evidence="2">
    <location>
        <begin position="40"/>
        <end position="137"/>
    </location>
</feature>
<reference evidence="3 4" key="1">
    <citation type="journal article" date="2019" name="Int. J. Syst. Evol. Microbiol.">
        <title>The Global Catalogue of Microorganisms (GCM) 10K type strain sequencing project: providing services to taxonomists for standard genome sequencing and annotation.</title>
        <authorList>
            <consortium name="The Broad Institute Genomics Platform"/>
            <consortium name="The Broad Institute Genome Sequencing Center for Infectious Disease"/>
            <person name="Wu L."/>
            <person name="Ma J."/>
        </authorList>
    </citation>
    <scope>NUCLEOTIDE SEQUENCE [LARGE SCALE GENOMIC DNA]</scope>
    <source>
        <strain evidence="3 4">JCM 14735</strain>
    </source>
</reference>
<dbReference type="SMART" id="SM00901">
    <property type="entry name" value="FRG"/>
    <property type="match status" value="1"/>
</dbReference>
<dbReference type="EMBL" id="BAAAOA010000012">
    <property type="protein sequence ID" value="GAA1753441.1"/>
    <property type="molecule type" value="Genomic_DNA"/>
</dbReference>
<protein>
    <submittedName>
        <fullName evidence="3">FRG domain-containing protein</fullName>
    </submittedName>
</protein>
<dbReference type="Pfam" id="PF08867">
    <property type="entry name" value="FRG"/>
    <property type="match status" value="1"/>
</dbReference>
<evidence type="ECO:0000313" key="3">
    <source>
        <dbReference type="EMBL" id="GAA1753441.1"/>
    </source>
</evidence>
<evidence type="ECO:0000259" key="2">
    <source>
        <dbReference type="SMART" id="SM00901"/>
    </source>
</evidence>
<sequence>MNTDESAAGAGSVIEVDDDDLYGLIAALTHNDWQPSGENLRINVVYRGHALADRDLDTTLFRLRGPSSEQIEPHILRNFRKYAAQDTSPGDSDWNWLSVAQHHGLPTRLLDWSNSPYVALHFATADPRCYDVPGAVWCVDYAAVHELLPAPLRDVITAHAAGLFTTDMLGRVAYSMADFDRFRDRCGRPVPLFFEPPSLDERIVNQAAVFSAMSAATGSLHEWLGDHPELYRKVIIPPGLKWRIRDHLDQANMTERVLFPGLDGLCRWLGRYYGPRPEQGSSAEPASPAMGDEPGPLLGSARMPGGGHVE</sequence>